<gene>
    <name evidence="1" type="ORF">CK503_13855</name>
</gene>
<dbReference type="EMBL" id="NSKE01000011">
    <property type="protein sequence ID" value="PAU93003.1"/>
    <property type="molecule type" value="Genomic_DNA"/>
</dbReference>
<evidence type="ECO:0000313" key="2">
    <source>
        <dbReference type="Proteomes" id="UP000218831"/>
    </source>
</evidence>
<reference evidence="1 2" key="1">
    <citation type="submission" date="2017-08" db="EMBL/GenBank/DDBJ databases">
        <title>Aliifodinibius alkalisoli sp. nov., isolated from saline alkaline soil.</title>
        <authorList>
            <person name="Liu D."/>
            <person name="Zhang G."/>
        </authorList>
    </citation>
    <scope>NUCLEOTIDE SEQUENCE [LARGE SCALE GENOMIC DNA]</scope>
    <source>
        <strain evidence="1 2">WN023</strain>
    </source>
</reference>
<evidence type="ECO:0000313" key="1">
    <source>
        <dbReference type="EMBL" id="PAU93003.1"/>
    </source>
</evidence>
<dbReference type="Proteomes" id="UP000218831">
    <property type="component" value="Unassembled WGS sequence"/>
</dbReference>
<name>A0A2A2G850_9BACT</name>
<dbReference type="RefSeq" id="WP_095607423.1">
    <property type="nucleotide sequence ID" value="NZ_NSKE01000011.1"/>
</dbReference>
<accession>A0A2A2G850</accession>
<keyword evidence="2" id="KW-1185">Reference proteome</keyword>
<proteinExistence type="predicted"/>
<protein>
    <recommendedName>
        <fullName evidence="3">YtxH domain-containing protein</fullName>
    </recommendedName>
</protein>
<organism evidence="1 2">
    <name type="scientific">Fodinibius salipaludis</name>
    <dbReference type="NCBI Taxonomy" id="2032627"/>
    <lineage>
        <taxon>Bacteria</taxon>
        <taxon>Pseudomonadati</taxon>
        <taxon>Balneolota</taxon>
        <taxon>Balneolia</taxon>
        <taxon>Balneolales</taxon>
        <taxon>Balneolaceae</taxon>
        <taxon>Fodinibius</taxon>
    </lineage>
</organism>
<evidence type="ECO:0008006" key="3">
    <source>
        <dbReference type="Google" id="ProtNLM"/>
    </source>
</evidence>
<sequence>MGRKTNLLLLTTSFLGGLAAGFLLSPKKGKQNRVWVSKHVSELNRWAKIHRYIGKRKSSQEIDKLRKNIHQGIRQNIPDPYEATATIPLSNSPILNE</sequence>
<comment type="caution">
    <text evidence="1">The sequence shown here is derived from an EMBL/GenBank/DDBJ whole genome shotgun (WGS) entry which is preliminary data.</text>
</comment>
<dbReference type="AlphaFoldDB" id="A0A2A2G850"/>
<dbReference type="OrthoDB" id="1525215at2"/>